<feature type="transmembrane region" description="Helical" evidence="5">
    <location>
        <begin position="73"/>
        <end position="95"/>
    </location>
</feature>
<comment type="subcellular location">
    <subcellularLocation>
        <location evidence="1">Membrane</location>
        <topology evidence="1">Multi-pass membrane protein</topology>
    </subcellularLocation>
</comment>
<organism evidence="7 8">
    <name type="scientific">Helicostylum pulchrum</name>
    <dbReference type="NCBI Taxonomy" id="562976"/>
    <lineage>
        <taxon>Eukaryota</taxon>
        <taxon>Fungi</taxon>
        <taxon>Fungi incertae sedis</taxon>
        <taxon>Mucoromycota</taxon>
        <taxon>Mucoromycotina</taxon>
        <taxon>Mucoromycetes</taxon>
        <taxon>Mucorales</taxon>
        <taxon>Mucorineae</taxon>
        <taxon>Mucoraceae</taxon>
        <taxon>Helicostylum</taxon>
    </lineage>
</organism>
<dbReference type="EMBL" id="BAABUJ010000045">
    <property type="protein sequence ID" value="GAA5805423.1"/>
    <property type="molecule type" value="Genomic_DNA"/>
</dbReference>
<evidence type="ECO:0000256" key="4">
    <source>
        <dbReference type="ARBA" id="ARBA00023136"/>
    </source>
</evidence>
<sequence>MAIQQRNMNRVSDDSPQDTDTLLKKQSNKLVFSWNETPAWMHDNVYITDGYRRQTNSYWECVKSLGYLHNESVNIWTHLLAYIMFVGFGIHFLWSQPFDSSLTIFDYVYFFLFIAGALMCLGFSASFHCFACHSEVVCANWNRCDYAGITCLIVGSFFPVIYYGFHCHHVFQVLYMVIIVVMGSATAAVTLMKHFRTPAYRWIRVALFIALGLFGVVPTAHGIWIYGLDNAQKTIALSHMALMACSYIGGALIYGMRFPERLRPGMFNYFGASHQIFHVCVVIALLSHYTGVLLAMSFWHDPINKEFYMNSTMSESYQYTWLETQWEDLYRDRNPLLVTGVLAFVMHEVVYFGRFLPFLACDYIPFFEQYKIQQNKVNTSTDVWKCARQVIFQHFFFEAPLIFFFHPMASTIGMNISAPFPEWKNILPQIAIFFIFEDGFHYAVHRLMHWPPLYKSIHKVHHEYSAPFGIAAEYAHPLETSILGFGTIGGPLIYHAVTKYFLESGPEWQLHLFTMLFWIVCRLCQAIDCHSGYDFPWSLRHFIPFWAGADHHDYHHQMFIGNYASSFRWWDYIFGTDKKYREHRKRQALEKRKLKAT</sequence>
<feature type="transmembrane region" description="Helical" evidence="5">
    <location>
        <begin position="107"/>
        <end position="132"/>
    </location>
</feature>
<dbReference type="Pfam" id="PF03006">
    <property type="entry name" value="HlyIII"/>
    <property type="match status" value="1"/>
</dbReference>
<evidence type="ECO:0000313" key="7">
    <source>
        <dbReference type="EMBL" id="GAA5805423.1"/>
    </source>
</evidence>
<comment type="caution">
    <text evidence="7">The sequence shown here is derived from an EMBL/GenBank/DDBJ whole genome shotgun (WGS) entry which is preliminary data.</text>
</comment>
<proteinExistence type="predicted"/>
<feature type="transmembrane region" description="Helical" evidence="5">
    <location>
        <begin position="276"/>
        <end position="299"/>
    </location>
</feature>
<feature type="domain" description="Fatty acid hydroxylase" evidence="6">
    <location>
        <begin position="431"/>
        <end position="576"/>
    </location>
</feature>
<dbReference type="Proteomes" id="UP001476247">
    <property type="component" value="Unassembled WGS sequence"/>
</dbReference>
<dbReference type="InterPro" id="IPR006694">
    <property type="entry name" value="Fatty_acid_hydroxylase"/>
</dbReference>
<evidence type="ECO:0000256" key="3">
    <source>
        <dbReference type="ARBA" id="ARBA00022989"/>
    </source>
</evidence>
<name>A0ABP9YEP8_9FUNG</name>
<accession>A0ABP9YEP8</accession>
<feature type="transmembrane region" description="Helical" evidence="5">
    <location>
        <begin position="236"/>
        <end position="255"/>
    </location>
</feature>
<gene>
    <name evidence="7" type="ORF">HPULCUR_010939</name>
</gene>
<dbReference type="PANTHER" id="PTHR20855">
    <property type="entry name" value="ADIPOR/PROGESTIN RECEPTOR-RELATED"/>
    <property type="match status" value="1"/>
</dbReference>
<dbReference type="PANTHER" id="PTHR20855:SF130">
    <property type="entry name" value="HAEMOLYSIN-III FAMILY PROTEIN"/>
    <property type="match status" value="1"/>
</dbReference>
<evidence type="ECO:0000313" key="8">
    <source>
        <dbReference type="Proteomes" id="UP001476247"/>
    </source>
</evidence>
<keyword evidence="3 5" id="KW-1133">Transmembrane helix</keyword>
<dbReference type="InterPro" id="IPR004254">
    <property type="entry name" value="AdipoR/HlyIII-related"/>
</dbReference>
<reference evidence="7 8" key="1">
    <citation type="submission" date="2024-04" db="EMBL/GenBank/DDBJ databases">
        <title>genome sequences of Mucor flavus KT1a and Helicostylum pulchrum KT1b strains isolation_sourced from the surface of a dry-aged beef.</title>
        <authorList>
            <person name="Toyotome T."/>
            <person name="Hosono M."/>
            <person name="Torimaru M."/>
            <person name="Fukuda K."/>
            <person name="Mikami N."/>
        </authorList>
    </citation>
    <scope>NUCLEOTIDE SEQUENCE [LARGE SCALE GENOMIC DNA]</scope>
    <source>
        <strain evidence="7 8">KT1b</strain>
    </source>
</reference>
<evidence type="ECO:0000256" key="2">
    <source>
        <dbReference type="ARBA" id="ARBA00022692"/>
    </source>
</evidence>
<keyword evidence="2 5" id="KW-0812">Transmembrane</keyword>
<feature type="transmembrane region" description="Helical" evidence="5">
    <location>
        <begin position="203"/>
        <end position="224"/>
    </location>
</feature>
<protein>
    <recommendedName>
        <fullName evidence="6">Fatty acid hydroxylase domain-containing protein</fullName>
    </recommendedName>
</protein>
<keyword evidence="4 5" id="KW-0472">Membrane</keyword>
<evidence type="ECO:0000256" key="1">
    <source>
        <dbReference type="ARBA" id="ARBA00004141"/>
    </source>
</evidence>
<feature type="transmembrane region" description="Helical" evidence="5">
    <location>
        <begin position="171"/>
        <end position="191"/>
    </location>
</feature>
<feature type="transmembrane region" description="Helical" evidence="5">
    <location>
        <begin position="144"/>
        <end position="165"/>
    </location>
</feature>
<dbReference type="Pfam" id="PF04116">
    <property type="entry name" value="FA_hydroxylase"/>
    <property type="match status" value="1"/>
</dbReference>
<evidence type="ECO:0000256" key="5">
    <source>
        <dbReference type="SAM" id="Phobius"/>
    </source>
</evidence>
<keyword evidence="8" id="KW-1185">Reference proteome</keyword>
<evidence type="ECO:0000259" key="6">
    <source>
        <dbReference type="Pfam" id="PF04116"/>
    </source>
</evidence>